<keyword evidence="2" id="KW-0949">S-adenosyl-L-methionine</keyword>
<comment type="caution">
    <text evidence="6">The sequence shown here is derived from an EMBL/GenBank/DDBJ whole genome shotgun (WGS) entry which is preliminary data.</text>
</comment>
<keyword evidence="5" id="KW-0411">Iron-sulfur</keyword>
<keyword evidence="4" id="KW-0408">Iron</keyword>
<evidence type="ECO:0000256" key="2">
    <source>
        <dbReference type="ARBA" id="ARBA00022691"/>
    </source>
</evidence>
<evidence type="ECO:0000256" key="3">
    <source>
        <dbReference type="ARBA" id="ARBA00022723"/>
    </source>
</evidence>
<dbReference type="Gene3D" id="3.40.50.280">
    <property type="entry name" value="Cobalamin-binding domain"/>
    <property type="match status" value="1"/>
</dbReference>
<dbReference type="SFLD" id="SFLDG01082">
    <property type="entry name" value="B12-binding_domain_containing"/>
    <property type="match status" value="1"/>
</dbReference>
<dbReference type="SFLD" id="SFLDS00029">
    <property type="entry name" value="Radical_SAM"/>
    <property type="match status" value="1"/>
</dbReference>
<evidence type="ECO:0000256" key="1">
    <source>
        <dbReference type="ARBA" id="ARBA00001966"/>
    </source>
</evidence>
<protein>
    <recommendedName>
        <fullName evidence="8">B12-binding domain-containing protein</fullName>
    </recommendedName>
</protein>
<gene>
    <name evidence="6" type="ORF">GCM10009575_032460</name>
</gene>
<comment type="cofactor">
    <cofactor evidence="1">
        <name>[4Fe-4S] cluster</name>
        <dbReference type="ChEBI" id="CHEBI:49883"/>
    </cofactor>
</comment>
<dbReference type="Proteomes" id="UP001500418">
    <property type="component" value="Unassembled WGS sequence"/>
</dbReference>
<dbReference type="InterPro" id="IPR058240">
    <property type="entry name" value="rSAM_sf"/>
</dbReference>
<evidence type="ECO:0008006" key="8">
    <source>
        <dbReference type="Google" id="ProtNLM"/>
    </source>
</evidence>
<evidence type="ECO:0000313" key="7">
    <source>
        <dbReference type="Proteomes" id="UP001500418"/>
    </source>
</evidence>
<dbReference type="PANTHER" id="PTHR43409:SF16">
    <property type="entry name" value="SLR0320 PROTEIN"/>
    <property type="match status" value="1"/>
</dbReference>
<evidence type="ECO:0000256" key="4">
    <source>
        <dbReference type="ARBA" id="ARBA00023004"/>
    </source>
</evidence>
<accession>A0ABN1PLM3</accession>
<name>A0ABN1PLM3_9ACTN</name>
<organism evidence="6 7">
    <name type="scientific">Streptomyces rhizosphaericus</name>
    <dbReference type="NCBI Taxonomy" id="114699"/>
    <lineage>
        <taxon>Bacteria</taxon>
        <taxon>Bacillati</taxon>
        <taxon>Actinomycetota</taxon>
        <taxon>Actinomycetes</taxon>
        <taxon>Kitasatosporales</taxon>
        <taxon>Streptomycetaceae</taxon>
        <taxon>Streptomyces</taxon>
        <taxon>Streptomyces violaceusniger group</taxon>
    </lineage>
</organism>
<dbReference type="SUPFAM" id="SSF102114">
    <property type="entry name" value="Radical SAM enzymes"/>
    <property type="match status" value="1"/>
</dbReference>
<dbReference type="PANTHER" id="PTHR43409">
    <property type="entry name" value="ANAEROBIC MAGNESIUM-PROTOPORPHYRIN IX MONOMETHYL ESTER CYCLASE-RELATED"/>
    <property type="match status" value="1"/>
</dbReference>
<proteinExistence type="predicted"/>
<dbReference type="InterPro" id="IPR007197">
    <property type="entry name" value="rSAM"/>
</dbReference>
<keyword evidence="3" id="KW-0479">Metal-binding</keyword>
<sequence>MEMELKPAEEIVGVDTRYLWTLPLPGAGSPAADAGVGSVWYFALPLTSAHRGGHSGGGALIPGVDGQERYRNEGTVYPHAGLVEMITYQRRCFPELAWRYVDMSHVPWAEVRAAIEADPPDVAAFSVYTSTALWAFIVAAEIKRVNPKAVVVFGNDHAGILHREVLTGMYGSRLVDFVSTGNNGPFTMMGLLYTLRGQLDLARVPSVAYRRGGQVVNQGAPTYPIDRRLLPDYRLIERELERHYDKAFEVWYAQHYTLKRMVTMPLDGGCTWGKRPGRRCKHCSIQGLTPKTTRVATAIPVLEDVVGGLGANVYAAGDSTLGFSREQWSGEIGFLDELAEACAASPVLRRHRFMLAYGLVFEFLQSAELCKDFIRTWNVGLEAFDPKLLKGDSKGINKGPDRVHEALELAQSLDYKLYISGIMGLPGTTLALLRSEVDNWLAMAETYRDSITTVSVAAPGVIPGSRMYWDSYRSHPGMRSAHGEIIPARRLTEQYIRENTEVELADVEAAIAEVGRGVIALGEERGHMKFGGYMLGGADEDEAAERRLLDDICNRI</sequence>
<evidence type="ECO:0000256" key="5">
    <source>
        <dbReference type="ARBA" id="ARBA00023014"/>
    </source>
</evidence>
<reference evidence="6 7" key="1">
    <citation type="journal article" date="2019" name="Int. J. Syst. Evol. Microbiol.">
        <title>The Global Catalogue of Microorganisms (GCM) 10K type strain sequencing project: providing services to taxonomists for standard genome sequencing and annotation.</title>
        <authorList>
            <consortium name="The Broad Institute Genomics Platform"/>
            <consortium name="The Broad Institute Genome Sequencing Center for Infectious Disease"/>
            <person name="Wu L."/>
            <person name="Ma J."/>
        </authorList>
    </citation>
    <scope>NUCLEOTIDE SEQUENCE [LARGE SCALE GENOMIC DNA]</scope>
    <source>
        <strain evidence="6 7">JCM 11444</strain>
    </source>
</reference>
<dbReference type="InterPro" id="IPR051198">
    <property type="entry name" value="BchE-like"/>
</dbReference>
<dbReference type="EMBL" id="BAAAID010000017">
    <property type="protein sequence ID" value="GAA0929569.1"/>
    <property type="molecule type" value="Genomic_DNA"/>
</dbReference>
<evidence type="ECO:0000313" key="6">
    <source>
        <dbReference type="EMBL" id="GAA0929569.1"/>
    </source>
</evidence>
<keyword evidence="7" id="KW-1185">Reference proteome</keyword>